<dbReference type="GO" id="GO:0016491">
    <property type="term" value="F:oxidoreductase activity"/>
    <property type="evidence" value="ECO:0007669"/>
    <property type="project" value="InterPro"/>
</dbReference>
<dbReference type="InterPro" id="IPR050627">
    <property type="entry name" value="Nitroreductase/BluB"/>
</dbReference>
<feature type="compositionally biased region" description="Basic and acidic residues" evidence="1">
    <location>
        <begin position="360"/>
        <end position="375"/>
    </location>
</feature>
<dbReference type="AlphaFoldDB" id="A0A1V9A9R9"/>
<keyword evidence="3" id="KW-1185">Reference proteome</keyword>
<feature type="region of interest" description="Disordered" evidence="1">
    <location>
        <begin position="346"/>
        <end position="375"/>
    </location>
</feature>
<proteinExistence type="predicted"/>
<dbReference type="EMBL" id="MWIH01000003">
    <property type="protein sequence ID" value="OQO93872.1"/>
    <property type="molecule type" value="Genomic_DNA"/>
</dbReference>
<accession>A0A1V9A9R9</accession>
<dbReference type="Proteomes" id="UP000192591">
    <property type="component" value="Unassembled WGS sequence"/>
</dbReference>
<dbReference type="NCBIfam" id="NF047509">
    <property type="entry name" value="Rv3131_FMN_oxido"/>
    <property type="match status" value="1"/>
</dbReference>
<dbReference type="SUPFAM" id="SSF55469">
    <property type="entry name" value="FMN-dependent nitroreductase-like"/>
    <property type="match status" value="2"/>
</dbReference>
<gene>
    <name evidence="2" type="ORF">B1813_04965</name>
</gene>
<name>A0A1V9A9R9_SACPI</name>
<dbReference type="STRING" id="1962155.B1813_04965"/>
<evidence type="ECO:0000313" key="2">
    <source>
        <dbReference type="EMBL" id="OQO93872.1"/>
    </source>
</evidence>
<evidence type="ECO:0000256" key="1">
    <source>
        <dbReference type="SAM" id="MobiDB-lite"/>
    </source>
</evidence>
<sequence length="375" mass="39686">MGASLPLGGVPGESRRSRGPKTLPGQAQRRCAGRGRRTRIGGMTETAVSGAAVAEALRAGTRAPSPHNTQPWLFATRDGEIDVRLDESRVLRVCDPDGREAVLSCGAAVLNIRLALAAEGTACATTLLPDRREPLLLATLRLGAGRTPSAQDRRLAGVIAARHTHRRPFTGEAVPAAARHVLVRAAADEGARLHLLDGPGQFDTFAALLRRAEHVQRHDPAFVAELAEWTGRGDRGDGIPAAAGGPRPSSEPALSLRDFRGADATDATDATVAREYERTPLVAVLTTPGDTRRDALRAGQALQRVLLTATAAGLSASFLAQPVEVPRVRAELRSLLGGRDFPQTAWRLGHGHPGTPTPRRALDEVVTRPGTGERP</sequence>
<dbReference type="Gene3D" id="3.40.109.10">
    <property type="entry name" value="NADH Oxidase"/>
    <property type="match status" value="2"/>
</dbReference>
<dbReference type="PANTHER" id="PTHR23026:SF123">
    <property type="entry name" value="NAD(P)H NITROREDUCTASE RV3131-RELATED"/>
    <property type="match status" value="1"/>
</dbReference>
<dbReference type="PANTHER" id="PTHR23026">
    <property type="entry name" value="NADPH NITROREDUCTASE"/>
    <property type="match status" value="1"/>
</dbReference>
<organism evidence="2 3">
    <name type="scientific">Saccharomonospora piscinae</name>
    <dbReference type="NCBI Taxonomy" id="687388"/>
    <lineage>
        <taxon>Bacteria</taxon>
        <taxon>Bacillati</taxon>
        <taxon>Actinomycetota</taxon>
        <taxon>Actinomycetes</taxon>
        <taxon>Pseudonocardiales</taxon>
        <taxon>Pseudonocardiaceae</taxon>
        <taxon>Saccharomonospora</taxon>
    </lineage>
</organism>
<feature type="region of interest" description="Disordered" evidence="1">
    <location>
        <begin position="234"/>
        <end position="254"/>
    </location>
</feature>
<comment type="caution">
    <text evidence="2">The sequence shown here is derived from an EMBL/GenBank/DDBJ whole genome shotgun (WGS) entry which is preliminary data.</text>
</comment>
<dbReference type="InterPro" id="IPR000415">
    <property type="entry name" value="Nitroreductase-like"/>
</dbReference>
<reference evidence="2 3" key="1">
    <citation type="submission" date="2017-02" db="EMBL/GenBank/DDBJ databases">
        <title>Draft genome of Saccharomonospora sp. 154.</title>
        <authorList>
            <person name="Alonso-Carmona G.S."/>
            <person name="De La Haba R."/>
            <person name="Vera-Gargallo B."/>
            <person name="Sandoval-Trujillo A.H."/>
            <person name="Ramirez-Duran N."/>
            <person name="Ventosa A."/>
        </authorList>
    </citation>
    <scope>NUCLEOTIDE SEQUENCE [LARGE SCALE GENOMIC DNA]</scope>
    <source>
        <strain evidence="2 3">LRS4.154</strain>
    </source>
</reference>
<feature type="region of interest" description="Disordered" evidence="1">
    <location>
        <begin position="1"/>
        <end position="35"/>
    </location>
</feature>
<protein>
    <submittedName>
        <fullName evidence="2">Nitroreductase</fullName>
    </submittedName>
</protein>
<evidence type="ECO:0000313" key="3">
    <source>
        <dbReference type="Proteomes" id="UP000192591"/>
    </source>
</evidence>